<dbReference type="Pfam" id="PF05593">
    <property type="entry name" value="RHS_repeat"/>
    <property type="match status" value="5"/>
</dbReference>
<dbReference type="SMART" id="SM00306">
    <property type="entry name" value="HintN"/>
    <property type="match status" value="1"/>
</dbReference>
<feature type="compositionally biased region" description="Low complexity" evidence="2">
    <location>
        <begin position="1"/>
        <end position="19"/>
    </location>
</feature>
<dbReference type="InterPro" id="IPR031325">
    <property type="entry name" value="RHS_repeat"/>
</dbReference>
<keyword evidence="1" id="KW-0677">Repeat</keyword>
<dbReference type="Pfam" id="PF20148">
    <property type="entry name" value="DUF6531"/>
    <property type="match status" value="1"/>
</dbReference>
<dbReference type="Pfam" id="PF07591">
    <property type="entry name" value="PT-HINT"/>
    <property type="match status" value="1"/>
</dbReference>
<dbReference type="NCBIfam" id="TIGR03696">
    <property type="entry name" value="Rhs_assc_core"/>
    <property type="match status" value="1"/>
</dbReference>
<accession>A0A1H0RZ70</accession>
<evidence type="ECO:0000259" key="3">
    <source>
        <dbReference type="SMART" id="SM00306"/>
    </source>
</evidence>
<dbReference type="Pfam" id="PF13385">
    <property type="entry name" value="Laminin_G_3"/>
    <property type="match status" value="1"/>
</dbReference>
<name>A0A1H0RZ70_9PSEU</name>
<feature type="region of interest" description="Disordered" evidence="2">
    <location>
        <begin position="1"/>
        <end position="64"/>
    </location>
</feature>
<dbReference type="CDD" id="cd00081">
    <property type="entry name" value="Hint"/>
    <property type="match status" value="1"/>
</dbReference>
<dbReference type="Gene3D" id="2.180.10.10">
    <property type="entry name" value="RHS repeat-associated core"/>
    <property type="match status" value="4"/>
</dbReference>
<dbReference type="CDD" id="cd20745">
    <property type="entry name" value="FIX_RhsA_AHH_HNH-like"/>
    <property type="match status" value="1"/>
</dbReference>
<evidence type="ECO:0000256" key="1">
    <source>
        <dbReference type="ARBA" id="ARBA00022737"/>
    </source>
</evidence>
<dbReference type="PANTHER" id="PTHR32305:SF15">
    <property type="entry name" value="PROTEIN RHSA-RELATED"/>
    <property type="match status" value="1"/>
</dbReference>
<organism evidence="4 5">
    <name type="scientific">Actinokineospora alba</name>
    <dbReference type="NCBI Taxonomy" id="504798"/>
    <lineage>
        <taxon>Bacteria</taxon>
        <taxon>Bacillati</taxon>
        <taxon>Actinomycetota</taxon>
        <taxon>Actinomycetes</taxon>
        <taxon>Pseudonocardiales</taxon>
        <taxon>Pseudonocardiaceae</taxon>
        <taxon>Actinokineospora</taxon>
    </lineage>
</organism>
<dbReference type="Proteomes" id="UP000199651">
    <property type="component" value="Unassembled WGS sequence"/>
</dbReference>
<evidence type="ECO:0000256" key="2">
    <source>
        <dbReference type="SAM" id="MobiDB-lite"/>
    </source>
</evidence>
<dbReference type="STRING" id="504798.SAMN05421871_105210"/>
<dbReference type="InterPro" id="IPR036844">
    <property type="entry name" value="Hint_dom_sf"/>
</dbReference>
<dbReference type="EMBL" id="FNJB01000008">
    <property type="protein sequence ID" value="SDP34882.1"/>
    <property type="molecule type" value="Genomic_DNA"/>
</dbReference>
<dbReference type="InterPro" id="IPR056823">
    <property type="entry name" value="TEN-like_YD-shell"/>
</dbReference>
<proteinExistence type="predicted"/>
<feature type="region of interest" description="Disordered" evidence="2">
    <location>
        <begin position="2865"/>
        <end position="2945"/>
    </location>
</feature>
<feature type="compositionally biased region" description="Polar residues" evidence="2">
    <location>
        <begin position="2930"/>
        <end position="2941"/>
    </location>
</feature>
<dbReference type="InterPro" id="IPR045351">
    <property type="entry name" value="DUF6531"/>
</dbReference>
<dbReference type="InterPro" id="IPR001791">
    <property type="entry name" value="Laminin_G"/>
</dbReference>
<dbReference type="InterPro" id="IPR013320">
    <property type="entry name" value="ConA-like_dom_sf"/>
</dbReference>
<dbReference type="CDD" id="cd00110">
    <property type="entry name" value="LamG"/>
    <property type="match status" value="1"/>
</dbReference>
<dbReference type="InterPro" id="IPR006530">
    <property type="entry name" value="YD"/>
</dbReference>
<dbReference type="Gene3D" id="2.60.120.200">
    <property type="match status" value="1"/>
</dbReference>
<dbReference type="NCBIfam" id="NF033679">
    <property type="entry name" value="DNRLRE_dom"/>
    <property type="match status" value="1"/>
</dbReference>
<feature type="compositionally biased region" description="Basic and acidic residues" evidence="2">
    <location>
        <begin position="1906"/>
        <end position="1917"/>
    </location>
</feature>
<dbReference type="PROSITE" id="PS50818">
    <property type="entry name" value="INTEIN_C_TER"/>
    <property type="match status" value="1"/>
</dbReference>
<keyword evidence="5" id="KW-1185">Reference proteome</keyword>
<evidence type="ECO:0000313" key="5">
    <source>
        <dbReference type="Proteomes" id="UP000199651"/>
    </source>
</evidence>
<reference evidence="5" key="1">
    <citation type="submission" date="2016-10" db="EMBL/GenBank/DDBJ databases">
        <authorList>
            <person name="Varghese N."/>
            <person name="Submissions S."/>
        </authorList>
    </citation>
    <scope>NUCLEOTIDE SEQUENCE [LARGE SCALE GENOMIC DNA]</scope>
    <source>
        <strain evidence="5">IBRC-M 10655</strain>
    </source>
</reference>
<dbReference type="SUPFAM" id="SSF49899">
    <property type="entry name" value="Concanavalin A-like lectins/glucanases"/>
    <property type="match status" value="1"/>
</dbReference>
<dbReference type="InterPro" id="IPR003587">
    <property type="entry name" value="Hint_dom_N"/>
</dbReference>
<protein>
    <submittedName>
        <fullName evidence="4">Intein N-terminal splicing region/RHS repeat-associated core domain-containing protein</fullName>
    </submittedName>
</protein>
<feature type="domain" description="Hint" evidence="3">
    <location>
        <begin position="2898"/>
        <end position="2999"/>
    </location>
</feature>
<dbReference type="InterPro" id="IPR050708">
    <property type="entry name" value="T6SS_VgrG/RHS"/>
</dbReference>
<evidence type="ECO:0000313" key="4">
    <source>
        <dbReference type="EMBL" id="SDP34882.1"/>
    </source>
</evidence>
<dbReference type="InterPro" id="IPR030934">
    <property type="entry name" value="Intein_C"/>
</dbReference>
<dbReference type="InterPro" id="IPR022385">
    <property type="entry name" value="Rhs_assc_core"/>
</dbReference>
<feature type="compositionally biased region" description="Basic and acidic residues" evidence="2">
    <location>
        <begin position="2912"/>
        <end position="2927"/>
    </location>
</feature>
<sequence length="3171" mass="339095">MPLAGSGSAAALGDARGLSPKQRWGSAEGNPHEAGGDGLNYGKPVSERSKYVQPELKSNESPRNTAKIMSAAARPTGFDAKRSVEIPDLRGQYERVFHNADGTETTEFSHQPLNFRQPDGRWQPIDPKLTADPTAAETWSNTADSVQTKIAASSAAQQLVRLNLDAEHQIAYGLAGGRAVRGQVDGTTVIYPGVVDRADLKIESRPGGVKEVLVLHDAQAPRRWVFPLHLKGLTAKLVDGRIAMLDVAGKERAQIPPGFMTDSAQATETSSAATSFGVTYRLIETAGTTSLEVTLDSAWLDDPARKFPVLVDPTVEEVRSNTSMYVEGSRKVDNTDELRVGNAGAGSAASYIAFPGLETRLRNHKVFGAQLQVVNFDAPSCKPAPITVHAVTAPWSSSSAFPGPAVGAALAGASFAHGYMAIGQTRSACPAGAEVIDLGVPGQELVQRWVRGEQANHGLSLRTSSAWKKLTGSRSANPPKLYITHTPYDAGYTIEQPIPNPPVTSVQSGKVRVNVANRGALTWTTANYALAYRVFRADNGERVGEVEASSLPRDVPPGDNITLDATVRPLPYGSYVIDFTMVHRGVAYFTDEQVAPARISLEVFNVPPVITAVYPPSGHSVETLTPQLWASAQDHENDPLQYRFEVCEIDPFGNPANCVNSGYQAEAFWTVTAGKLHWGKTYQWRAFSFDGNGESEEVRFSALLTSVPQPEVTSRLGNAPYTGGELGFDPLVGNYSTAAIDLAAATVGPELNVARTYNSLDPRRNLAFGTGWASRYDVRVIPDGDGSGNVILTYPDGQQARFGRNPDGTYAPPPGRYVTLTAVPDAQGGGWTLTDKDRTVFTFRFDGGLVSIRDGAGRTVELAYNVAGDLWKAISRTSNRALEFTWSGGHVTEVKSDAVAGTRLTWIYRYDGDRLLEACNPEQHCTRYQYETSSHYRSVVQDSRADSYWRMGEASDVVAQSQVASKAGSDNATYVNVNHGYVPAALSASADKAVQLRGNDSYVKLPDQTVNKHRDLAVELWFKTTSAGPLVGYQNKPIDQTSTDGVPMLYVGEDGKLRGQFWHGRVDPITTSGIVNDGAWHHVVLSGSLATQSLYLDGNKVGTSAGVIDHPWLAHTQIGAAYSVSQFPGIATGRRFLAAEIDEVAFYARPLGDLAVKSHYAARSGGDQVTRVTLPSMRVAASIAYDSANDRMREFTDANGGRWQLVNPTVGGGPENLIRTASVIDPAGRPRFYDYDALKGRILRQSTPLGTGVRAEDVIGSQCTTGADGIIRCKGQVVALGVRLYDYDTAGFQTSITDERGDRAWLTHDDRGNLVSKKSCRATGNCQTSYFEYQAPNGDPTDPRTDKLIASRDARSSSATDNTYRTASTYTAFGDLATETSPDGGTTSHAYTDGTTAAVDGGTEPMRLLKSTTDPRGALIQYRYFRNGDLAETVSPTGLRTTYEYDVLGRMTKETEFPEAYPLGVSTTFGYDALSRLTTTTGPTTTNAVTATTHVGTTVTGYDLDGNVTRVEHKDSSDPANSRVTISEYDQHGRLSKTIGPQGDEASYGYDSFGNQTWVVDANGVKTEYRYTARNKLAEVRLRGWHGQAVTPGEPTTGDSSVGTDLVLESYTYDDAGRLLREVDAMGRAIEYRHFADGLVSKVIARDVADPVTGGKRDVVLQDNTYDAAGHLVRQVGPGGRVVAHEVDATGRLTATTADPDGLRRRTAYEYDLGGNVTKVTRTGAYSNAGRFAASFAEVVEYGFDFAGRQTSETQRGPSGTSTTTTGYDQRGLITKVVSPLGNVAGANPADHTTEYRYDQLGRTVATVAPKVKVENNGAAPVDARPETVLGYNAFGELAARRNAQGDVVRISYNRLGQPVRTESPSYRAPGATSSVTSVTTTEYDAFGKPTVVTDAAGAVTRNRYDQRGRLVEKQDPNPDNPSQGGGVWRYEYTHTGEILAVTDPTGARVESTYDEFDRPITTTMLERKPTVAAFTTHLAYDDAGQLVKATSPTNEVTRFAYDALGQRTSVTDPAGVVTQFGYDSFGNKVWTKDAKGRASLVKLDASGNTTGEFDFNPAGQIIARRSYSHNAAGAVLAATDAMGKTTRFNYDAGGRLTQRVEPVSDTDTITTSFGYDASGRRTRVTDGRGNNTLYTFNSLGLPESVIEPATAAHPNTADRTWTAAYDAAGRSVKLTAPGGISRDRTYDGLGRLVRETGAGAESATTERGLGYDPVGRLTKSTTAVGDNLYTYNDRGRMLTANGISGVASYDYDAQGRPLSRVDGAGTTGFTYAAGRLQTVQDATSGSRLTFGYTTAGELGSIDYGNGVAREFGYDDFGREASDTTKNAAGALVGSIGYTYDLNHRLTKKVTTGTAAAGEQTYGYDHLGRVTAWTNAGTTTGYGWDKSGNRVLNGAKTATFDERNRVLSDGDYTYQYTARGTTASRTSSGLEEKFDFDAFDRLIKVGATVHNYDSLDRPVTRGGQAFTYAGLEMDPVTDGTATYGRGASGELISLAQGADKRLLLSDKHGDIVGGFAPGASALADSTAFDPFGKPTATVGAKRNVGFQGDWTAPDTGQVNMGARWYEPKSGSFTSRDTVDQGGPGSGGLNRYVYGVGSPINGFDPDGHGWFSDAVSWVGDNISTVGHIALDVVGMIPVVGEVADGINGVWYLAEGNYTDAAMSFAGMIPGVGNAATAGKYAAKYGDDAVGLARGSDNVPHRSPDSPNGNPKRYDNDLPGKKANGKADAPGGGKSIPDPRKIAAEAAAKRAAAAKAAFQAAVARTSKAKAAVARAVKSNPLPTVKAALKPKLANPRHLVSTVANAPARIVQQAVSNVQDLNKVYDSIKASILGVGKEIIQEAVQAQVEQLVASSPLPFAGDLLDLVGNRKRGSPKKKGQDARADAGGKTCPISSRSSLDRQSFDGSTPVLLADGTRKPIRDVREGDKVLATDPTTGESGPRTVTDTRSHQAERLLYEVTVTTDSGDGSLVATDEHPFWVESLQKWVHAQDLKPGYTFETADHRPATVAGIRALAPDRQVYNLTVDGLHTYFVGLSSETGASLLTHNDDALRPLDECFREAAAVRDEGLDRMYASMSRTQVNKNAAMIVGAVDRRTGIAVIGIKPPNRLPYCAEDDARCKLIEKGARKEDIVYSTPYLPNSRKPAQVCPRCQERIPPEIVEPGTEGAPGGAWGG</sequence>
<dbReference type="PANTHER" id="PTHR32305">
    <property type="match status" value="1"/>
</dbReference>
<dbReference type="SUPFAM" id="SSF51294">
    <property type="entry name" value="Hedgehog/intein (Hint) domain"/>
    <property type="match status" value="1"/>
</dbReference>
<feature type="region of interest" description="Disordered" evidence="2">
    <location>
        <begin position="1906"/>
        <end position="1927"/>
    </location>
</feature>
<dbReference type="Pfam" id="PF25023">
    <property type="entry name" value="TEN_YD-shell"/>
    <property type="match status" value="2"/>
</dbReference>
<feature type="region of interest" description="Disordered" evidence="2">
    <location>
        <begin position="2691"/>
        <end position="2737"/>
    </location>
</feature>
<dbReference type="NCBIfam" id="TIGR01643">
    <property type="entry name" value="YD_repeat_2x"/>
    <property type="match status" value="4"/>
</dbReference>
<dbReference type="Gene3D" id="2.170.16.10">
    <property type="entry name" value="Hedgehog/Intein (Hint) domain"/>
    <property type="match status" value="1"/>
</dbReference>
<gene>
    <name evidence="4" type="ORF">SAMN05192558_108199</name>
</gene>